<dbReference type="InterPro" id="IPR005135">
    <property type="entry name" value="Endo/exonuclease/phosphatase"/>
</dbReference>
<dbReference type="PROSITE" id="PS50878">
    <property type="entry name" value="RT_POL"/>
    <property type="match status" value="1"/>
</dbReference>
<dbReference type="CDD" id="cd01650">
    <property type="entry name" value="RT_nLTR_like"/>
    <property type="match status" value="1"/>
</dbReference>
<dbReference type="EMBL" id="OZ034820">
    <property type="protein sequence ID" value="CAL1402589.1"/>
    <property type="molecule type" value="Genomic_DNA"/>
</dbReference>
<dbReference type="InterPro" id="IPR000477">
    <property type="entry name" value="RT_dom"/>
</dbReference>
<dbReference type="SUPFAM" id="SSF56219">
    <property type="entry name" value="DNase I-like"/>
    <property type="match status" value="1"/>
</dbReference>
<dbReference type="PANTHER" id="PTHR33116">
    <property type="entry name" value="REVERSE TRANSCRIPTASE ZINC-BINDING DOMAIN-CONTAINING PROTEIN-RELATED-RELATED"/>
    <property type="match status" value="1"/>
</dbReference>
<dbReference type="Pfam" id="PF03372">
    <property type="entry name" value="Exo_endo_phos"/>
    <property type="match status" value="1"/>
</dbReference>
<dbReference type="InterPro" id="IPR036397">
    <property type="entry name" value="RNaseH_sf"/>
</dbReference>
<protein>
    <recommendedName>
        <fullName evidence="6">Reverse transcriptase domain-containing protein</fullName>
    </recommendedName>
</protein>
<dbReference type="Gene3D" id="3.60.10.10">
    <property type="entry name" value="Endonuclease/exonuclease/phosphatase"/>
    <property type="match status" value="1"/>
</dbReference>
<dbReference type="Proteomes" id="UP001497516">
    <property type="component" value="Chromosome 7"/>
</dbReference>
<sequence length="1422" mass="161598">MNNPRARPSTLLPFLSFSFYIFIMSFANLLNVKIVAWNIGGAGSPASARALKLIVKSCKPDFLCLLEPQVSGSSANKICERLGFPNVMRVEAEGRKGGVWLCWNAANFQLQVVSACSQHLTVMVSSGSSPKWLFTAVYASPRQRQQNALWQALVRTSRFNDLPWLLSGDFNAILTPEEKTGPSSPSTLYKCKTFSSKINQAELIDLGFSGSRYTWTRGDNSNTFKASRIDRSLCNSLWNSTFPDTAVTHLPRIHSDHHPILTTVGNQGVNPSISRPFRFEAAWLTSDSFDQLIAGDWDHQAPLSVALEKLASSLSQWNKSSFGNIFYRKRRLMARIQGIQERVANCFSPGLYKLQTKLEKELDQVLEQEELYWFQRSREDWVQYGERNTSYFHNQAIIRRRRNKIDSLKGANGEWITDPNELAMLVFDFFAALYLQENDIYQDLMPKMAFPRLDQEEMMSLLRPFQAEDIHRAVHEMKPFQAPGPDGFHAAFYQRAWRVVGKSLINLALNFFHAGGLPENITDSTVVLIPKVEHPEMASQLRPISLNNVCLKAITKAITNRLKPIMRKLVSPRQSSFIPGRQTTDNIIVLQEVLHSLKKKKGKKGGMVLKIDLEKAYDRLRWDFLRDTLKEVGLPSSWISCIMYCVENNRMRLLWNGDLSQPITPTRGVRQGDPLSPYLFVLCMERLSHRIDQATQDNLWKPLKLSKDGPTISHLFFADDLVLFAEAGGAQVRIIKRCLNEFSSSSGQRVNYHKSAIFVSANIHRRRARALSESMEIPLTVDLGRYLGVMAIHGRVTRGRYQDLALRIQRKLAPWKAKHLSLASRITLVKSIAASIPVYPMQVELMPKTVCKDLDKINRSFLWGDSEEKRKLHLVGWHLLTLPKDQGGLGIRPSRTVNLAMLAKCGWRLMKEKETLWTQLMRAKYGKNREHLDIIKPIKGSSFTWNSISKTRDLLKSGSAWNIHSGKLTRFWLDVWISQVPLIELTTGPIPEDEKNGLIAEFVDDDGTWRTEKFEGILPHTVTQQITALAVDPLAGEDDVLFWQPTSDGRFSTKTAFQLMQPRASSETNQIWKDIWKLPVPERVRCFIWVVAHDKISSNVQLVKRKIASSPYCYRCTSHEETTLHILRDCPTAAFLWARTVPPENQQDFFSLQLKEWLAKNLQMQTETRGNAEIPWNAFFGIAIWNLWKNRNEGVFKGIGQTLSPASLTQATRIKAMLWYKAWEGPRSIIDRRPAPPQRVPREISWIPPPAGWVKINVDGAANGTQGPAGAGGVLRNHHGVWLKGFVAKLGTCSAIQAELWGIYHGLDMAWNEGSRAVILESDSQMAIQLIEKRTDPVHPHATLLTAIRRKITRDWVVRIVHTYREGNRVADWLSKHSLVYPYGKYELELPPNGLHHIIGDDGRGQSFLREVVNTTETPSSL</sequence>
<evidence type="ECO:0000259" key="3">
    <source>
        <dbReference type="PROSITE" id="PS50879"/>
    </source>
</evidence>
<feature type="domain" description="Reverse transcriptase" evidence="2">
    <location>
        <begin position="510"/>
        <end position="791"/>
    </location>
</feature>
<keyword evidence="1" id="KW-0812">Transmembrane</keyword>
<evidence type="ECO:0000259" key="2">
    <source>
        <dbReference type="PROSITE" id="PS50878"/>
    </source>
</evidence>
<dbReference type="InterPro" id="IPR026960">
    <property type="entry name" value="RVT-Znf"/>
</dbReference>
<evidence type="ECO:0000313" key="5">
    <source>
        <dbReference type="Proteomes" id="UP001497516"/>
    </source>
</evidence>
<proteinExistence type="predicted"/>
<evidence type="ECO:0008006" key="6">
    <source>
        <dbReference type="Google" id="ProtNLM"/>
    </source>
</evidence>
<dbReference type="SUPFAM" id="SSF53098">
    <property type="entry name" value="Ribonuclease H-like"/>
    <property type="match status" value="1"/>
</dbReference>
<feature type="transmembrane region" description="Helical" evidence="1">
    <location>
        <begin position="12"/>
        <end position="30"/>
    </location>
</feature>
<dbReference type="GO" id="GO:0003676">
    <property type="term" value="F:nucleic acid binding"/>
    <property type="evidence" value="ECO:0007669"/>
    <property type="project" value="InterPro"/>
</dbReference>
<dbReference type="InterPro" id="IPR002156">
    <property type="entry name" value="RNaseH_domain"/>
</dbReference>
<name>A0AAV2FWA5_9ROSI</name>
<dbReference type="Gene3D" id="3.30.420.10">
    <property type="entry name" value="Ribonuclease H-like superfamily/Ribonuclease H"/>
    <property type="match status" value="1"/>
</dbReference>
<dbReference type="CDD" id="cd06222">
    <property type="entry name" value="RNase_H_like"/>
    <property type="match status" value="1"/>
</dbReference>
<dbReference type="InterPro" id="IPR012337">
    <property type="entry name" value="RNaseH-like_sf"/>
</dbReference>
<keyword evidence="1" id="KW-1133">Transmembrane helix</keyword>
<dbReference type="GO" id="GO:0004523">
    <property type="term" value="F:RNA-DNA hybrid ribonuclease activity"/>
    <property type="evidence" value="ECO:0007669"/>
    <property type="project" value="InterPro"/>
</dbReference>
<evidence type="ECO:0000256" key="1">
    <source>
        <dbReference type="SAM" id="Phobius"/>
    </source>
</evidence>
<dbReference type="Pfam" id="PF13966">
    <property type="entry name" value="zf-RVT"/>
    <property type="match status" value="1"/>
</dbReference>
<dbReference type="InterPro" id="IPR043502">
    <property type="entry name" value="DNA/RNA_pol_sf"/>
</dbReference>
<reference evidence="4 5" key="1">
    <citation type="submission" date="2024-04" db="EMBL/GenBank/DDBJ databases">
        <authorList>
            <person name="Fracassetti M."/>
        </authorList>
    </citation>
    <scope>NUCLEOTIDE SEQUENCE [LARGE SCALE GENOMIC DNA]</scope>
</reference>
<accession>A0AAV2FWA5</accession>
<gene>
    <name evidence="4" type="ORF">LTRI10_LOCUS42578</name>
</gene>
<feature type="domain" description="RNase H type-1" evidence="3">
    <location>
        <begin position="1250"/>
        <end position="1380"/>
    </location>
</feature>
<dbReference type="Pfam" id="PF13456">
    <property type="entry name" value="RVT_3"/>
    <property type="match status" value="1"/>
</dbReference>
<dbReference type="SUPFAM" id="SSF56672">
    <property type="entry name" value="DNA/RNA polymerases"/>
    <property type="match status" value="1"/>
</dbReference>
<dbReference type="PROSITE" id="PS50879">
    <property type="entry name" value="RNASE_H_1"/>
    <property type="match status" value="1"/>
</dbReference>
<evidence type="ECO:0000313" key="4">
    <source>
        <dbReference type="EMBL" id="CAL1402589.1"/>
    </source>
</evidence>
<dbReference type="Pfam" id="PF00078">
    <property type="entry name" value="RVT_1"/>
    <property type="match status" value="1"/>
</dbReference>
<dbReference type="InterPro" id="IPR044730">
    <property type="entry name" value="RNase_H-like_dom_plant"/>
</dbReference>
<keyword evidence="5" id="KW-1185">Reference proteome</keyword>
<dbReference type="InterPro" id="IPR036691">
    <property type="entry name" value="Endo/exonu/phosph_ase_sf"/>
</dbReference>
<organism evidence="4 5">
    <name type="scientific">Linum trigynum</name>
    <dbReference type="NCBI Taxonomy" id="586398"/>
    <lineage>
        <taxon>Eukaryota</taxon>
        <taxon>Viridiplantae</taxon>
        <taxon>Streptophyta</taxon>
        <taxon>Embryophyta</taxon>
        <taxon>Tracheophyta</taxon>
        <taxon>Spermatophyta</taxon>
        <taxon>Magnoliopsida</taxon>
        <taxon>eudicotyledons</taxon>
        <taxon>Gunneridae</taxon>
        <taxon>Pentapetalae</taxon>
        <taxon>rosids</taxon>
        <taxon>fabids</taxon>
        <taxon>Malpighiales</taxon>
        <taxon>Linaceae</taxon>
        <taxon>Linum</taxon>
    </lineage>
</organism>
<dbReference type="PANTHER" id="PTHR33116:SF70">
    <property type="entry name" value="NON-LTR RETROELEMENT REVERSE TRANSCRIPTASE-LIKE PROTEIN"/>
    <property type="match status" value="1"/>
</dbReference>
<keyword evidence="1" id="KW-0472">Membrane</keyword>